<evidence type="ECO:0000313" key="3">
    <source>
        <dbReference type="EMBL" id="OGG26657.1"/>
    </source>
</evidence>
<feature type="transmembrane region" description="Helical" evidence="1">
    <location>
        <begin position="89"/>
        <end position="107"/>
    </location>
</feature>
<protein>
    <recommendedName>
        <fullName evidence="2">SEA domain-containing protein</fullName>
    </recommendedName>
</protein>
<feature type="transmembrane region" description="Helical" evidence="1">
    <location>
        <begin position="219"/>
        <end position="240"/>
    </location>
</feature>
<feature type="transmembrane region" description="Helical" evidence="1">
    <location>
        <begin position="280"/>
        <end position="299"/>
    </location>
</feature>
<feature type="transmembrane region" description="Helical" evidence="1">
    <location>
        <begin position="370"/>
        <end position="386"/>
    </location>
</feature>
<organism evidence="3 4">
    <name type="scientific">Candidatus Gottesmanbacteria bacterium RIFCSPLOWO2_01_FULL_39_12b</name>
    <dbReference type="NCBI Taxonomy" id="1798388"/>
    <lineage>
        <taxon>Bacteria</taxon>
        <taxon>Candidatus Gottesmaniibacteriota</taxon>
    </lineage>
</organism>
<sequence length="540" mass="62015">MKKFILLFLIVIVIFLYTRPFFHSGFITTHDGEWSIVRLSEMYRELKDGQFPPRWSDYLNHGYGYPLFLFTYPMPFYLGLIFKLAGFGFISSIKILFVVSVLVSGLAMFELGRELIDDYAGLLSSIFYITVPYRLVDLYVRGSIGESLGFALLPLLFLLALRFIRRPTSFSFSLLCLALASLVLIHNVTAILFFPVFLGFFIAVTFIQKKHNFIFSIKYLILIILVSLGLSAYFFIPALVEKKYLVLSTMKLADVSENFIRITDYLNSQWSYGSKPSVRLGETLIISSLISLSLGLVLGNKVKNKFFPLLLFILMSLGFIIFFSNSASKIFWQFPPLSWIDFPWRLTLILVFLLSFSTIFLALNKYSKTIGIILVLFAIFGNLNFVNPSGYIDKEDAYYLTNDATTTSKDELMPVWVVDKPKNRFQKKVEILEGLAQVRDLQYNSKQINFQLDLFSDSLVKINTVYFPGWQITASSKIIPISYHNSNGTIQFWLNSGTYTIRGNFRETPIRYYSNLLSIISLLFLALINIVSLKYKKIFS</sequence>
<dbReference type="AlphaFoldDB" id="A0A1F6AQV7"/>
<feature type="transmembrane region" description="Helical" evidence="1">
    <location>
        <begin position="119"/>
        <end position="136"/>
    </location>
</feature>
<evidence type="ECO:0000256" key="1">
    <source>
        <dbReference type="SAM" id="Phobius"/>
    </source>
</evidence>
<feature type="transmembrane region" description="Helical" evidence="1">
    <location>
        <begin position="344"/>
        <end position="363"/>
    </location>
</feature>
<feature type="transmembrane region" description="Helical" evidence="1">
    <location>
        <begin position="512"/>
        <end position="533"/>
    </location>
</feature>
<comment type="caution">
    <text evidence="3">The sequence shown here is derived from an EMBL/GenBank/DDBJ whole genome shotgun (WGS) entry which is preliminary data.</text>
</comment>
<keyword evidence="1" id="KW-1133">Transmembrane helix</keyword>
<feature type="domain" description="SEA" evidence="2">
    <location>
        <begin position="497"/>
        <end position="540"/>
    </location>
</feature>
<evidence type="ECO:0000259" key="2">
    <source>
        <dbReference type="PROSITE" id="PS50024"/>
    </source>
</evidence>
<dbReference type="EMBL" id="MFJR01000007">
    <property type="protein sequence ID" value="OGG26657.1"/>
    <property type="molecule type" value="Genomic_DNA"/>
</dbReference>
<gene>
    <name evidence="3" type="ORF">A2960_00600</name>
</gene>
<dbReference type="PROSITE" id="PS50024">
    <property type="entry name" value="SEA"/>
    <property type="match status" value="1"/>
</dbReference>
<reference evidence="3 4" key="1">
    <citation type="journal article" date="2016" name="Nat. Commun.">
        <title>Thousands of microbial genomes shed light on interconnected biogeochemical processes in an aquifer system.</title>
        <authorList>
            <person name="Anantharaman K."/>
            <person name="Brown C.T."/>
            <person name="Hug L.A."/>
            <person name="Sharon I."/>
            <person name="Castelle C.J."/>
            <person name="Probst A.J."/>
            <person name="Thomas B.C."/>
            <person name="Singh A."/>
            <person name="Wilkins M.J."/>
            <person name="Karaoz U."/>
            <person name="Brodie E.L."/>
            <person name="Williams K.H."/>
            <person name="Hubbard S.S."/>
            <person name="Banfield J.F."/>
        </authorList>
    </citation>
    <scope>NUCLEOTIDE SEQUENCE [LARGE SCALE GENOMIC DNA]</scope>
</reference>
<name>A0A1F6AQV7_9BACT</name>
<feature type="transmembrane region" description="Helical" evidence="1">
    <location>
        <begin position="306"/>
        <end position="324"/>
    </location>
</feature>
<evidence type="ECO:0000313" key="4">
    <source>
        <dbReference type="Proteomes" id="UP000176609"/>
    </source>
</evidence>
<keyword evidence="1" id="KW-0812">Transmembrane</keyword>
<dbReference type="InterPro" id="IPR000082">
    <property type="entry name" value="SEA_dom"/>
</dbReference>
<dbReference type="Proteomes" id="UP000176609">
    <property type="component" value="Unassembled WGS sequence"/>
</dbReference>
<proteinExistence type="predicted"/>
<feature type="transmembrane region" description="Helical" evidence="1">
    <location>
        <begin position="148"/>
        <end position="164"/>
    </location>
</feature>
<feature type="transmembrane region" description="Helical" evidence="1">
    <location>
        <begin position="184"/>
        <end position="207"/>
    </location>
</feature>
<accession>A0A1F6AQV7</accession>
<feature type="transmembrane region" description="Helical" evidence="1">
    <location>
        <begin position="63"/>
        <end position="82"/>
    </location>
</feature>
<keyword evidence="1" id="KW-0472">Membrane</keyword>